<dbReference type="GeneID" id="123409733"/>
<dbReference type="GO" id="GO:0008270">
    <property type="term" value="F:zinc ion binding"/>
    <property type="evidence" value="ECO:0007669"/>
    <property type="project" value="UniProtKB-KW"/>
</dbReference>
<feature type="compositionally biased region" description="Basic and acidic residues" evidence="10">
    <location>
        <begin position="327"/>
        <end position="336"/>
    </location>
</feature>
<dbReference type="GO" id="GO:0005634">
    <property type="term" value="C:nucleus"/>
    <property type="evidence" value="ECO:0000318"/>
    <property type="project" value="GO_Central"/>
</dbReference>
<keyword evidence="4" id="KW-0862">Zinc</keyword>
<dbReference type="Gramene" id="HORVU.MOREX.r3.7HG0740240.1">
    <property type="protein sequence ID" value="HORVU.MOREX.r3.7HG0740240.1"/>
    <property type="gene ID" value="HORVU.MOREX.r3.7HG0740240"/>
</dbReference>
<dbReference type="GO" id="GO:0001216">
    <property type="term" value="F:DNA-binding transcription activator activity"/>
    <property type="evidence" value="ECO:0000318"/>
    <property type="project" value="GO_Central"/>
</dbReference>
<feature type="region of interest" description="Disordered" evidence="10">
    <location>
        <begin position="387"/>
        <end position="420"/>
    </location>
</feature>
<evidence type="ECO:0000256" key="6">
    <source>
        <dbReference type="ARBA" id="ARBA00023125"/>
    </source>
</evidence>
<feature type="compositionally biased region" description="Low complexity" evidence="10">
    <location>
        <begin position="254"/>
        <end position="268"/>
    </location>
</feature>
<accession>A0A8I6YN98</accession>
<dbReference type="SMR" id="A0A8I6YN98"/>
<dbReference type="PANTHER" id="PTHR31251:SF114">
    <property type="entry name" value="SQUAMOSA PROMOTER-BINDING-LIKE PROTEIN 10"/>
    <property type="match status" value="1"/>
</dbReference>
<dbReference type="Pfam" id="PF03110">
    <property type="entry name" value="SBP"/>
    <property type="match status" value="1"/>
</dbReference>
<dbReference type="Gramene" id="HORVU.MOREX.r2.7HG0614000.1">
    <property type="protein sequence ID" value="HORVU.MOREX.r2.7HG0614000.1"/>
    <property type="gene ID" value="HORVU.MOREX.r2.7HG0614000"/>
</dbReference>
<reference evidence="12" key="3">
    <citation type="submission" date="2022-01" db="UniProtKB">
        <authorList>
            <consortium name="EnsemblPlants"/>
        </authorList>
    </citation>
    <scope>IDENTIFICATION</scope>
    <source>
        <strain evidence="12">subsp. vulgare</strain>
    </source>
</reference>
<evidence type="ECO:0000256" key="2">
    <source>
        <dbReference type="ARBA" id="ARBA00022723"/>
    </source>
</evidence>
<dbReference type="KEGG" id="hvg:123409733"/>
<evidence type="ECO:0000256" key="8">
    <source>
        <dbReference type="ARBA" id="ARBA00023242"/>
    </source>
</evidence>
<evidence type="ECO:0000313" key="13">
    <source>
        <dbReference type="Proteomes" id="UP000011116"/>
    </source>
</evidence>
<evidence type="ECO:0000256" key="1">
    <source>
        <dbReference type="ARBA" id="ARBA00004123"/>
    </source>
</evidence>
<dbReference type="PROSITE" id="PS51141">
    <property type="entry name" value="ZF_SBP"/>
    <property type="match status" value="1"/>
</dbReference>
<dbReference type="InterPro" id="IPR044817">
    <property type="entry name" value="SBP-like"/>
</dbReference>
<proteinExistence type="predicted"/>
<dbReference type="PANTHER" id="PTHR31251">
    <property type="entry name" value="SQUAMOSA PROMOTER-BINDING-LIKE PROTEIN 4"/>
    <property type="match status" value="1"/>
</dbReference>
<dbReference type="GO" id="GO:0000976">
    <property type="term" value="F:transcription cis-regulatory region binding"/>
    <property type="evidence" value="ECO:0000318"/>
    <property type="project" value="GO_Central"/>
</dbReference>
<feature type="region of interest" description="Disordered" evidence="10">
    <location>
        <begin position="243"/>
        <end position="285"/>
    </location>
</feature>
<dbReference type="SUPFAM" id="SSF103612">
    <property type="entry name" value="SBT domain"/>
    <property type="match status" value="1"/>
</dbReference>
<name>A0A8I6YN98_HORVV</name>
<reference evidence="12" key="2">
    <citation type="submission" date="2020-10" db="EMBL/GenBank/DDBJ databases">
        <authorList>
            <person name="Scholz U."/>
            <person name="Mascher M."/>
            <person name="Fiebig A."/>
        </authorList>
    </citation>
    <scope>NUCLEOTIDE SEQUENCE [LARGE SCALE GENOMIC DNA]</scope>
    <source>
        <strain evidence="12">cv. Morex</strain>
    </source>
</reference>
<comment type="subcellular location">
    <subcellularLocation>
        <location evidence="1">Nucleus</location>
    </subcellularLocation>
</comment>
<feature type="domain" description="SBP-type" evidence="11">
    <location>
        <begin position="176"/>
        <end position="253"/>
    </location>
</feature>
<dbReference type="InterPro" id="IPR036893">
    <property type="entry name" value="SBP_sf"/>
</dbReference>
<evidence type="ECO:0000256" key="10">
    <source>
        <dbReference type="SAM" id="MobiDB-lite"/>
    </source>
</evidence>
<keyword evidence="6" id="KW-0238">DNA-binding</keyword>
<evidence type="ECO:0000256" key="4">
    <source>
        <dbReference type="ARBA" id="ARBA00022833"/>
    </source>
</evidence>
<keyword evidence="2" id="KW-0479">Metal-binding</keyword>
<dbReference type="Proteomes" id="UP000011116">
    <property type="component" value="Chromosome 7H"/>
</dbReference>
<dbReference type="InterPro" id="IPR004333">
    <property type="entry name" value="SBP_dom"/>
</dbReference>
<keyword evidence="5" id="KW-0805">Transcription regulation</keyword>
<evidence type="ECO:0000259" key="11">
    <source>
        <dbReference type="PROSITE" id="PS51141"/>
    </source>
</evidence>
<dbReference type="Gene3D" id="4.10.1100.10">
    <property type="entry name" value="Transcription factor, SBP-box domain"/>
    <property type="match status" value="1"/>
</dbReference>
<dbReference type="OrthoDB" id="514967at2759"/>
<dbReference type="FunFam" id="4.10.1100.10:FF:000001">
    <property type="entry name" value="Squamosa promoter-binding-like protein 14"/>
    <property type="match status" value="1"/>
</dbReference>
<dbReference type="AlphaFoldDB" id="A0A8I6YN98"/>
<evidence type="ECO:0000256" key="3">
    <source>
        <dbReference type="ARBA" id="ARBA00022771"/>
    </source>
</evidence>
<evidence type="ECO:0000256" key="9">
    <source>
        <dbReference type="PROSITE-ProRule" id="PRU00470"/>
    </source>
</evidence>
<organism evidence="12 13">
    <name type="scientific">Hordeum vulgare subsp. vulgare</name>
    <name type="common">Domesticated barley</name>
    <dbReference type="NCBI Taxonomy" id="112509"/>
    <lineage>
        <taxon>Eukaryota</taxon>
        <taxon>Viridiplantae</taxon>
        <taxon>Streptophyta</taxon>
        <taxon>Embryophyta</taxon>
        <taxon>Tracheophyta</taxon>
        <taxon>Spermatophyta</taxon>
        <taxon>Magnoliopsida</taxon>
        <taxon>Liliopsida</taxon>
        <taxon>Poales</taxon>
        <taxon>Poaceae</taxon>
        <taxon>BOP clade</taxon>
        <taxon>Pooideae</taxon>
        <taxon>Triticodae</taxon>
        <taxon>Triticeae</taxon>
        <taxon>Hordeinae</taxon>
        <taxon>Hordeum</taxon>
    </lineage>
</organism>
<dbReference type="RefSeq" id="XP_044958528.1">
    <property type="nucleotide sequence ID" value="XM_045102593.1"/>
</dbReference>
<evidence type="ECO:0000256" key="5">
    <source>
        <dbReference type="ARBA" id="ARBA00023015"/>
    </source>
</evidence>
<sequence>MMSGGRMNGPASDDFPFGAMQPPPYVGFEHAGMVQAGGGGGGGQRHLQGAMMYDNLDFAAAFGQFQDAPHHQMLGMPPNGSGAGGLVPMAPPPMPMPGMQLQMPPMAMHGHGDVYPTLGMVKREGGGAGDAGRIGLNLGRRTYFSPGDMMAVDRLLMRSRLGGVFGLGFGGAHHQPPRCQAEGCKADLSGAKHYHRRHKVCEYHAKASLVAANGKQQRFCQQCSRFHVLTEFDEAKRSCRKRLAEHNRRRRKPASSSTTATSKDSAPPSKKPNPGAISGSSAADNNTLSATKSTISSNTSAISCLQQHNQSKAAAAAARPMTLTLGEPREKDDHHQQQLNSAMQLHHHQQQEQQHFITSLLQQNNNGNGNSNILSCSSVCSSGLPSAGAANGEVSDQNNNSNHGGGSNNNNMHLFEVDFM</sequence>
<feature type="region of interest" description="Disordered" evidence="10">
    <location>
        <begin position="327"/>
        <end position="355"/>
    </location>
</feature>
<dbReference type="EnsemblPlants" id="HORVU.MOREX.r3.7HG0740240.1">
    <property type="protein sequence ID" value="HORVU.MOREX.r3.7HG0740240.1"/>
    <property type="gene ID" value="HORVU.MOREX.r3.7HG0740240"/>
</dbReference>
<gene>
    <name evidence="12" type="primary">LOC123409733</name>
</gene>
<keyword evidence="3 9" id="KW-0863">Zinc-finger</keyword>
<keyword evidence="13" id="KW-1185">Reference proteome</keyword>
<evidence type="ECO:0000256" key="7">
    <source>
        <dbReference type="ARBA" id="ARBA00023163"/>
    </source>
</evidence>
<keyword evidence="7" id="KW-0804">Transcription</keyword>
<protein>
    <recommendedName>
        <fullName evidence="11">SBP-type domain-containing protein</fullName>
    </recommendedName>
</protein>
<reference evidence="13" key="1">
    <citation type="journal article" date="2012" name="Nature">
        <title>A physical, genetic and functional sequence assembly of the barley genome.</title>
        <authorList>
            <consortium name="The International Barley Genome Sequencing Consortium"/>
            <person name="Mayer K.F."/>
            <person name="Waugh R."/>
            <person name="Brown J.W."/>
            <person name="Schulman A."/>
            <person name="Langridge P."/>
            <person name="Platzer M."/>
            <person name="Fincher G.B."/>
            <person name="Muehlbauer G.J."/>
            <person name="Sato K."/>
            <person name="Close T.J."/>
            <person name="Wise R.P."/>
            <person name="Stein N."/>
        </authorList>
    </citation>
    <scope>NUCLEOTIDE SEQUENCE [LARGE SCALE GENOMIC DNA]</scope>
    <source>
        <strain evidence="13">cv. Morex</strain>
    </source>
</reference>
<evidence type="ECO:0000313" key="12">
    <source>
        <dbReference type="EnsemblPlants" id="HORVU.MOREX.r3.7HG0740240.1"/>
    </source>
</evidence>
<keyword evidence="8" id="KW-0539">Nucleus</keyword>